<keyword evidence="7" id="KW-1185">Reference proteome</keyword>
<feature type="transmembrane region" description="Helical" evidence="4">
    <location>
        <begin position="484"/>
        <end position="506"/>
    </location>
</feature>
<feature type="transmembrane region" description="Helical" evidence="4">
    <location>
        <begin position="445"/>
        <end position="472"/>
    </location>
</feature>
<evidence type="ECO:0000313" key="6">
    <source>
        <dbReference type="EMBL" id="ODA12738.1"/>
    </source>
</evidence>
<feature type="coiled-coil region" evidence="2">
    <location>
        <begin position="66"/>
        <end position="103"/>
    </location>
</feature>
<evidence type="ECO:0000259" key="5">
    <source>
        <dbReference type="Pfam" id="PF10145"/>
    </source>
</evidence>
<evidence type="ECO:0000256" key="2">
    <source>
        <dbReference type="SAM" id="Coils"/>
    </source>
</evidence>
<keyword evidence="4" id="KW-0472">Membrane</keyword>
<evidence type="ECO:0000256" key="1">
    <source>
        <dbReference type="ARBA" id="ARBA00022612"/>
    </source>
</evidence>
<feature type="transmembrane region" description="Helical" evidence="4">
    <location>
        <begin position="567"/>
        <end position="585"/>
    </location>
</feature>
<keyword evidence="1" id="KW-1188">Viral release from host cell</keyword>
<dbReference type="STRING" id="1891224.BBP83_09270"/>
<evidence type="ECO:0000256" key="3">
    <source>
        <dbReference type="SAM" id="MobiDB-lite"/>
    </source>
</evidence>
<dbReference type="EMBL" id="MBDL01000010">
    <property type="protein sequence ID" value="ODA12738.1"/>
    <property type="molecule type" value="Genomic_DNA"/>
</dbReference>
<evidence type="ECO:0000256" key="4">
    <source>
        <dbReference type="SAM" id="Phobius"/>
    </source>
</evidence>
<dbReference type="PANTHER" id="PTHR37813:SF1">
    <property type="entry name" value="FELS-2 PROPHAGE PROTEIN"/>
    <property type="match status" value="1"/>
</dbReference>
<comment type="caution">
    <text evidence="6">The sequence shown here is derived from an EMBL/GenBank/DDBJ whole genome shotgun (WGS) entry which is preliminary data.</text>
</comment>
<sequence length="803" mass="86360">MFYAMANKKLSAIITIGGEVAGSLRTAIGSTTSQLGKIGSEIQRVKKQQSLLGESIRTFGSMGKNVDNLRARYSSVTDELNRLTKAQEKLNRVESARLKNQQKFQELKSQIGATVATAVTFGAPIVMAAKFETAMLGIAKQLDGARDKSGQLTPVYHDMVKQVQLLGRELPIATNEIGEMVTSGLRMGVAKDEVVEFTRVAAKMGTAFELPVGELSENMGKIANMYKIPIKNIEDLADSINYLDDNAIAKGGDIIDFMQRVGGTASMVKISAKETAALGSTLLTLGEKSETSSTAINAVFSKLGAANTGSKPFKAMVDELGLKTHELENMMQKDAVGAIYSVMDAIKKLPKESVLEKIWVPPKGKKPGEWIEQAGTSQIDAVATLFGAEHWDTFSKLLENRTELEKQIRLSNSDEASGSMTREFQARMETTEAQWQTFKNRGAELAVNIGSVLLPVVNSIMGSVGSVVSVFADWSQEHPKLTKVIVTAVVALGAFKLGLLVARLALVAIKSPIITTNGLFARLATSGGVTGKVFQSLSNPLGLLRSGFGAIIPIIKQVGFVLLRTPWGIVATAAITAGVMIYKYWDRISAFFSGFWTGLKQGLEPAITSFTNLYKSMTWLEPVIQMIGNGIGIVYDWFMKLIAPTKATDEQLKNATSAGENFGKIVGTAIDWVLTPVTKLVDGLAWIHKNIGGIIGKVADLANKAPSIDSFFGSVKSTFGFGSSEQKKPQVSRGVPYRTGPAPQIRGANTKSVVPQQNITQSFTVTAAPGQNPNEIANIVMQKLNRANAVAQRGSMIDAGYSQ</sequence>
<dbReference type="NCBIfam" id="TIGR01760">
    <property type="entry name" value="tape_meas_TP901"/>
    <property type="match status" value="1"/>
</dbReference>
<keyword evidence="2" id="KW-0175">Coiled coil</keyword>
<protein>
    <submittedName>
        <fullName evidence="6">Phage tail tape measure protein</fullName>
    </submittedName>
</protein>
<dbReference type="Proteomes" id="UP000186553">
    <property type="component" value="Unassembled WGS sequence"/>
</dbReference>
<reference evidence="6 7" key="1">
    <citation type="submission" date="2016-07" db="EMBL/GenBank/DDBJ databases">
        <title>Acinetobacter sp. ANC 4603.</title>
        <authorList>
            <person name="Radolfova-Krizova L."/>
            <person name="Nemec A."/>
        </authorList>
    </citation>
    <scope>NUCLEOTIDE SEQUENCE [LARGE SCALE GENOMIC DNA]</scope>
    <source>
        <strain evidence="6 7">ANC 4603</strain>
    </source>
</reference>
<keyword evidence="4" id="KW-0812">Transmembrane</keyword>
<dbReference type="AlphaFoldDB" id="A0A1C3CVI8"/>
<dbReference type="InterPro" id="IPR010090">
    <property type="entry name" value="Phage_tape_meas"/>
</dbReference>
<name>A0A1C3CVI8_9GAMM</name>
<keyword evidence="4" id="KW-1133">Transmembrane helix</keyword>
<proteinExistence type="predicted"/>
<gene>
    <name evidence="6" type="ORF">BBP83_09270</name>
</gene>
<dbReference type="Pfam" id="PF10145">
    <property type="entry name" value="PhageMin_Tail"/>
    <property type="match status" value="1"/>
</dbReference>
<evidence type="ECO:0000313" key="7">
    <source>
        <dbReference type="Proteomes" id="UP000186553"/>
    </source>
</evidence>
<organism evidence="6 7">
    <name type="scientific">Acinetobacter celticus</name>
    <dbReference type="NCBI Taxonomy" id="1891224"/>
    <lineage>
        <taxon>Bacteria</taxon>
        <taxon>Pseudomonadati</taxon>
        <taxon>Pseudomonadota</taxon>
        <taxon>Gammaproteobacteria</taxon>
        <taxon>Moraxellales</taxon>
        <taxon>Moraxellaceae</taxon>
        <taxon>Acinetobacter</taxon>
    </lineage>
</organism>
<feature type="region of interest" description="Disordered" evidence="3">
    <location>
        <begin position="723"/>
        <end position="748"/>
    </location>
</feature>
<accession>A0A1C3CVI8</accession>
<feature type="domain" description="Phage tail tape measure protein" evidence="5">
    <location>
        <begin position="162"/>
        <end position="352"/>
    </location>
</feature>
<dbReference type="PANTHER" id="PTHR37813">
    <property type="entry name" value="FELS-2 PROPHAGE PROTEIN"/>
    <property type="match status" value="1"/>
</dbReference>